<dbReference type="Pfam" id="PF02110">
    <property type="entry name" value="HK"/>
    <property type="match status" value="1"/>
</dbReference>
<dbReference type="Gene3D" id="3.40.1190.20">
    <property type="match status" value="1"/>
</dbReference>
<name>A0ABT1S671_9FIRM</name>
<dbReference type="EC" id="2.7.1.50" evidence="11"/>
<feature type="binding site" evidence="11">
    <location>
        <position position="171"/>
    </location>
    <ligand>
        <name>ATP</name>
        <dbReference type="ChEBI" id="CHEBI:30616"/>
    </ligand>
</feature>
<keyword evidence="4 11" id="KW-0808">Transferase</keyword>
<keyword evidence="9 11" id="KW-0460">Magnesium</keyword>
<comment type="function">
    <text evidence="11">Catalyzes the phosphorylation of the hydroxyl group of 4-methyl-5-beta-hydroxyethylthiazole (THZ).</text>
</comment>
<accession>A0ABT1S671</accession>
<feature type="binding site" evidence="11">
    <location>
        <position position="123"/>
    </location>
    <ligand>
        <name>ATP</name>
        <dbReference type="ChEBI" id="CHEBI:30616"/>
    </ligand>
</feature>
<keyword evidence="10 11" id="KW-0784">Thiamine biosynthesis</keyword>
<evidence type="ECO:0000256" key="1">
    <source>
        <dbReference type="ARBA" id="ARBA00001771"/>
    </source>
</evidence>
<reference evidence="12 13" key="1">
    <citation type="submission" date="2022-06" db="EMBL/GenBank/DDBJ databases">
        <title>Isolation of gut microbiota from human fecal samples.</title>
        <authorList>
            <person name="Pamer E.G."/>
            <person name="Barat B."/>
            <person name="Waligurski E."/>
            <person name="Medina S."/>
            <person name="Paddock L."/>
            <person name="Mostad J."/>
        </authorList>
    </citation>
    <scope>NUCLEOTIDE SEQUENCE [LARGE SCALE GENOMIC DNA]</scope>
    <source>
        <strain evidence="12 13">DFI.7.95</strain>
    </source>
</reference>
<evidence type="ECO:0000256" key="2">
    <source>
        <dbReference type="ARBA" id="ARBA00001946"/>
    </source>
</evidence>
<evidence type="ECO:0000256" key="9">
    <source>
        <dbReference type="ARBA" id="ARBA00022842"/>
    </source>
</evidence>
<comment type="caution">
    <text evidence="12">The sequence shown here is derived from an EMBL/GenBank/DDBJ whole genome shotgun (WGS) entry which is preliminary data.</text>
</comment>
<dbReference type="Proteomes" id="UP001524478">
    <property type="component" value="Unassembled WGS sequence"/>
</dbReference>
<sequence>MNYLTNACVDLLREVRIKNPLIHNITNYVTVNDCANAILAIGASPIMADDVAEVEEIVSISSALVINIGTLNQRTITSMIIAGKKANELHVPVVLDPVGAGASSLRNKTTQEILSEVKIDIIRGNLSEISFVAGLSASTKGVDTSKADERNDAEAIAKSVANKYSCVVGITGQVDVISDGIRVAKVANGHKLLSKVTGTGCMTSALVGSFCSITKDYYTATVTGITAMGIAGEISFIKTREMGTGSFHIGIIDTLSNMNSTYFVERAKIDETEY</sequence>
<dbReference type="CDD" id="cd01170">
    <property type="entry name" value="THZ_kinase"/>
    <property type="match status" value="1"/>
</dbReference>
<dbReference type="PIRSF" id="PIRSF000513">
    <property type="entry name" value="Thz_kinase"/>
    <property type="match status" value="1"/>
</dbReference>
<comment type="cofactor">
    <cofactor evidence="2 11">
        <name>Mg(2+)</name>
        <dbReference type="ChEBI" id="CHEBI:18420"/>
    </cofactor>
</comment>
<evidence type="ECO:0000256" key="4">
    <source>
        <dbReference type="ARBA" id="ARBA00022679"/>
    </source>
</evidence>
<evidence type="ECO:0000313" key="13">
    <source>
        <dbReference type="Proteomes" id="UP001524478"/>
    </source>
</evidence>
<evidence type="ECO:0000256" key="10">
    <source>
        <dbReference type="ARBA" id="ARBA00022977"/>
    </source>
</evidence>
<dbReference type="PRINTS" id="PR01099">
    <property type="entry name" value="HYETHTZKNASE"/>
</dbReference>
<feature type="binding site" evidence="11">
    <location>
        <position position="47"/>
    </location>
    <ligand>
        <name>substrate</name>
    </ligand>
</feature>
<gene>
    <name evidence="11 12" type="primary">thiM</name>
    <name evidence="12" type="ORF">NE686_02565</name>
</gene>
<dbReference type="NCBIfam" id="TIGR00694">
    <property type="entry name" value="thiM"/>
    <property type="match status" value="1"/>
</dbReference>
<evidence type="ECO:0000256" key="11">
    <source>
        <dbReference type="HAMAP-Rule" id="MF_00228"/>
    </source>
</evidence>
<dbReference type="GO" id="GO:0004417">
    <property type="term" value="F:hydroxyethylthiazole kinase activity"/>
    <property type="evidence" value="ECO:0007669"/>
    <property type="project" value="UniProtKB-EC"/>
</dbReference>
<evidence type="ECO:0000256" key="8">
    <source>
        <dbReference type="ARBA" id="ARBA00022840"/>
    </source>
</evidence>
<dbReference type="SUPFAM" id="SSF53613">
    <property type="entry name" value="Ribokinase-like"/>
    <property type="match status" value="1"/>
</dbReference>
<dbReference type="EMBL" id="JANGAC010000002">
    <property type="protein sequence ID" value="MCQ4921956.1"/>
    <property type="molecule type" value="Genomic_DNA"/>
</dbReference>
<proteinExistence type="inferred from homology"/>
<protein>
    <recommendedName>
        <fullName evidence="11">Hydroxyethylthiazole kinase</fullName>
        <ecNumber evidence="11">2.7.1.50</ecNumber>
    </recommendedName>
    <alternativeName>
        <fullName evidence="11">4-methyl-5-beta-hydroxyethylthiazole kinase</fullName>
        <shortName evidence="11">TH kinase</shortName>
        <shortName evidence="11">Thz kinase</shortName>
    </alternativeName>
</protein>
<keyword evidence="5 11" id="KW-0479">Metal-binding</keyword>
<keyword evidence="6 11" id="KW-0547">Nucleotide-binding</keyword>
<evidence type="ECO:0000256" key="5">
    <source>
        <dbReference type="ARBA" id="ARBA00022723"/>
    </source>
</evidence>
<feature type="binding site" evidence="11">
    <location>
        <position position="198"/>
    </location>
    <ligand>
        <name>substrate</name>
    </ligand>
</feature>
<comment type="catalytic activity">
    <reaction evidence="1 11">
        <text>5-(2-hydroxyethyl)-4-methylthiazole + ATP = 4-methyl-5-(2-phosphooxyethyl)-thiazole + ADP + H(+)</text>
        <dbReference type="Rhea" id="RHEA:24212"/>
        <dbReference type="ChEBI" id="CHEBI:15378"/>
        <dbReference type="ChEBI" id="CHEBI:17957"/>
        <dbReference type="ChEBI" id="CHEBI:30616"/>
        <dbReference type="ChEBI" id="CHEBI:58296"/>
        <dbReference type="ChEBI" id="CHEBI:456216"/>
        <dbReference type="EC" id="2.7.1.50"/>
    </reaction>
</comment>
<evidence type="ECO:0000256" key="7">
    <source>
        <dbReference type="ARBA" id="ARBA00022777"/>
    </source>
</evidence>
<comment type="pathway">
    <text evidence="3 11">Cofactor biosynthesis; thiamine diphosphate biosynthesis; 4-methyl-5-(2-phosphoethyl)-thiazole from 5-(2-hydroxyethyl)-4-methylthiazole: step 1/1.</text>
</comment>
<dbReference type="InterPro" id="IPR029056">
    <property type="entry name" value="Ribokinase-like"/>
</dbReference>
<dbReference type="HAMAP" id="MF_00228">
    <property type="entry name" value="Thz_kinase"/>
    <property type="match status" value="1"/>
</dbReference>
<comment type="similarity">
    <text evidence="11">Belongs to the Thz kinase family.</text>
</comment>
<keyword evidence="7 11" id="KW-0418">Kinase</keyword>
<evidence type="ECO:0000313" key="12">
    <source>
        <dbReference type="EMBL" id="MCQ4921956.1"/>
    </source>
</evidence>
<evidence type="ECO:0000256" key="3">
    <source>
        <dbReference type="ARBA" id="ARBA00004868"/>
    </source>
</evidence>
<keyword evidence="8 11" id="KW-0067">ATP-binding</keyword>
<evidence type="ECO:0000256" key="6">
    <source>
        <dbReference type="ARBA" id="ARBA00022741"/>
    </source>
</evidence>
<dbReference type="NCBIfam" id="NF006830">
    <property type="entry name" value="PRK09355.1"/>
    <property type="match status" value="1"/>
</dbReference>
<dbReference type="InterPro" id="IPR000417">
    <property type="entry name" value="Hyethyz_kinase"/>
</dbReference>
<organism evidence="12 13">
    <name type="scientific">Tissierella carlieri</name>
    <dbReference type="NCBI Taxonomy" id="689904"/>
    <lineage>
        <taxon>Bacteria</taxon>
        <taxon>Bacillati</taxon>
        <taxon>Bacillota</taxon>
        <taxon>Tissierellia</taxon>
        <taxon>Tissierellales</taxon>
        <taxon>Tissierellaceae</taxon>
        <taxon>Tissierella</taxon>
    </lineage>
</organism>
<keyword evidence="13" id="KW-1185">Reference proteome</keyword>